<feature type="domain" description="Large ribosomal subunit protein uL2 RNA-binding" evidence="8">
    <location>
        <begin position="44"/>
        <end position="120"/>
    </location>
</feature>
<dbReference type="PANTHER" id="PTHR13691">
    <property type="entry name" value="RIBOSOMAL PROTEIN L2"/>
    <property type="match status" value="1"/>
</dbReference>
<evidence type="ECO:0000256" key="1">
    <source>
        <dbReference type="ARBA" id="ARBA00005636"/>
    </source>
</evidence>
<dbReference type="InterPro" id="IPR022669">
    <property type="entry name" value="Ribosomal_uL2_C"/>
</dbReference>
<evidence type="ECO:0000313" key="9">
    <source>
        <dbReference type="EMBL" id="SLM14197.1"/>
    </source>
</evidence>
<organism evidence="9">
    <name type="scientific">uncultured spirochete</name>
    <dbReference type="NCBI Taxonomy" id="156406"/>
    <lineage>
        <taxon>Bacteria</taxon>
        <taxon>Pseudomonadati</taxon>
        <taxon>Spirochaetota</taxon>
        <taxon>Spirochaetia</taxon>
        <taxon>Spirochaetales</taxon>
        <taxon>environmental samples</taxon>
    </lineage>
</organism>
<dbReference type="InterPro" id="IPR022671">
    <property type="entry name" value="Ribosomal_uL2_CS"/>
</dbReference>
<dbReference type="Gene3D" id="2.30.30.30">
    <property type="match status" value="1"/>
</dbReference>
<evidence type="ECO:0000256" key="4">
    <source>
        <dbReference type="ARBA" id="ARBA00035242"/>
    </source>
</evidence>
<dbReference type="Pfam" id="PF03947">
    <property type="entry name" value="Ribosomal_L2_C"/>
    <property type="match status" value="1"/>
</dbReference>
<sequence length="276" mass="30071">MAIRTFRPVTPGLRHRVQVINEEITSNESKPVKSLTKGKRSTGGRASNGRISVRHHGGGHKRKYRIIDFKRDKFGVPGKVSGIEYDPNRSANIALITYADGEKRYILSPKGLKVGQIILSGPEAPAEVGNALPLDKIPVGFTVHNVELTLGRGGQLARSAGVSALIAAKEGDYVVLKLPSGEQRMVFKKCIATVGQVGNEEHMNERIGKAGRTRWLGIRPTVRGTVMNPVDHPHGGGEGKGKGYKQPVSPWGQPAKGYKTRDTHKPSGRFIVKRRK</sequence>
<dbReference type="InterPro" id="IPR014726">
    <property type="entry name" value="Ribosomal_uL2_dom3"/>
</dbReference>
<reference evidence="9" key="1">
    <citation type="submission" date="2017-02" db="EMBL/GenBank/DDBJ databases">
        <authorList>
            <person name="Regsiter A."/>
            <person name="William W."/>
        </authorList>
    </citation>
    <scope>NUCLEOTIDE SEQUENCE</scope>
    <source>
        <strain evidence="9">Bib</strain>
    </source>
</reference>
<keyword evidence="3 5" id="KW-0687">Ribonucleoprotein</keyword>
<dbReference type="GO" id="GO:0016740">
    <property type="term" value="F:transferase activity"/>
    <property type="evidence" value="ECO:0007669"/>
    <property type="project" value="InterPro"/>
</dbReference>
<dbReference type="PIRSF" id="PIRSF002158">
    <property type="entry name" value="Ribosomal_L2"/>
    <property type="match status" value="1"/>
</dbReference>
<dbReference type="InterPro" id="IPR005880">
    <property type="entry name" value="Ribosomal_uL2_bac/org-type"/>
</dbReference>
<evidence type="ECO:0000256" key="6">
    <source>
        <dbReference type="SAM" id="MobiDB-lite"/>
    </source>
</evidence>
<dbReference type="InterPro" id="IPR002171">
    <property type="entry name" value="Ribosomal_uL2"/>
</dbReference>
<evidence type="ECO:0000256" key="5">
    <source>
        <dbReference type="HAMAP-Rule" id="MF_01320"/>
    </source>
</evidence>
<dbReference type="InterPro" id="IPR022666">
    <property type="entry name" value="Ribosomal_uL2_RNA-bd_dom"/>
</dbReference>
<name>A0A3P3XKM4_9SPIR</name>
<dbReference type="HAMAP" id="MF_01320_B">
    <property type="entry name" value="Ribosomal_uL2_B"/>
    <property type="match status" value="1"/>
</dbReference>
<dbReference type="SMART" id="SM01382">
    <property type="entry name" value="Ribosomal_L2_C"/>
    <property type="match status" value="1"/>
</dbReference>
<dbReference type="Gene3D" id="4.10.950.10">
    <property type="entry name" value="Ribosomal protein L2, domain 3"/>
    <property type="match status" value="1"/>
</dbReference>
<dbReference type="SUPFAM" id="SSF50249">
    <property type="entry name" value="Nucleic acid-binding proteins"/>
    <property type="match status" value="1"/>
</dbReference>
<dbReference type="SUPFAM" id="SSF50104">
    <property type="entry name" value="Translation proteins SH3-like domain"/>
    <property type="match status" value="1"/>
</dbReference>
<keyword evidence="5" id="KW-0694">RNA-binding</keyword>
<dbReference type="InterPro" id="IPR008991">
    <property type="entry name" value="Translation_prot_SH3-like_sf"/>
</dbReference>
<dbReference type="Gene3D" id="2.40.50.140">
    <property type="entry name" value="Nucleic acid-binding proteins"/>
    <property type="match status" value="1"/>
</dbReference>
<accession>A0A3P3XKM4</accession>
<comment type="subunit">
    <text evidence="5">Part of the 50S ribosomal subunit. Forms a bridge to the 30S subunit in the 70S ribosome.</text>
</comment>
<dbReference type="FunFam" id="4.10.950.10:FF:000001">
    <property type="entry name" value="50S ribosomal protein L2"/>
    <property type="match status" value="1"/>
</dbReference>
<evidence type="ECO:0000256" key="3">
    <source>
        <dbReference type="ARBA" id="ARBA00023274"/>
    </source>
</evidence>
<feature type="region of interest" description="Disordered" evidence="6">
    <location>
        <begin position="22"/>
        <end position="58"/>
    </location>
</feature>
<dbReference type="Pfam" id="PF00181">
    <property type="entry name" value="Ribosomal_L2_N"/>
    <property type="match status" value="1"/>
</dbReference>
<evidence type="ECO:0000259" key="8">
    <source>
        <dbReference type="SMART" id="SM01383"/>
    </source>
</evidence>
<dbReference type="SMART" id="SM01383">
    <property type="entry name" value="Ribosomal_L2"/>
    <property type="match status" value="1"/>
</dbReference>
<feature type="domain" description="Large ribosomal subunit protein uL2 C-terminal" evidence="7">
    <location>
        <begin position="126"/>
        <end position="254"/>
    </location>
</feature>
<feature type="compositionally biased region" description="Basic and acidic residues" evidence="6">
    <location>
        <begin position="231"/>
        <end position="241"/>
    </location>
</feature>
<keyword evidence="5" id="KW-0699">rRNA-binding</keyword>
<feature type="region of interest" description="Disordered" evidence="6">
    <location>
        <begin position="224"/>
        <end position="276"/>
    </location>
</feature>
<gene>
    <name evidence="5 9" type="primary">rplB</name>
    <name evidence="9" type="ORF">SPIROBIBN47_310062</name>
</gene>
<dbReference type="AlphaFoldDB" id="A0A3P3XKM4"/>
<proteinExistence type="inferred from homology"/>
<evidence type="ECO:0000256" key="2">
    <source>
        <dbReference type="ARBA" id="ARBA00022980"/>
    </source>
</evidence>
<comment type="similarity">
    <text evidence="1 5">Belongs to the universal ribosomal protein uL2 family.</text>
</comment>
<dbReference type="PANTHER" id="PTHR13691:SF5">
    <property type="entry name" value="LARGE RIBOSOMAL SUBUNIT PROTEIN UL2M"/>
    <property type="match status" value="1"/>
</dbReference>
<dbReference type="GO" id="GO:0003735">
    <property type="term" value="F:structural constituent of ribosome"/>
    <property type="evidence" value="ECO:0007669"/>
    <property type="project" value="InterPro"/>
</dbReference>
<dbReference type="PROSITE" id="PS00467">
    <property type="entry name" value="RIBOSOMAL_L2"/>
    <property type="match status" value="1"/>
</dbReference>
<dbReference type="InterPro" id="IPR014722">
    <property type="entry name" value="Rib_uL2_dom2"/>
</dbReference>
<comment type="function">
    <text evidence="5">One of the primary rRNA binding proteins. Required for association of the 30S and 50S subunits to form the 70S ribosome, for tRNA binding and peptide bond formation. It has been suggested to have peptidyltransferase activity; this is somewhat controversial. Makes several contacts with the 16S rRNA in the 70S ribosome.</text>
</comment>
<dbReference type="GO" id="GO:0015934">
    <property type="term" value="C:large ribosomal subunit"/>
    <property type="evidence" value="ECO:0007669"/>
    <property type="project" value="InterPro"/>
</dbReference>
<dbReference type="GO" id="GO:0019843">
    <property type="term" value="F:rRNA binding"/>
    <property type="evidence" value="ECO:0007669"/>
    <property type="project" value="UniProtKB-UniRule"/>
</dbReference>
<dbReference type="FunFam" id="2.40.50.140:FF:000003">
    <property type="entry name" value="50S ribosomal protein L2"/>
    <property type="match status" value="1"/>
</dbReference>
<dbReference type="EMBL" id="FWDM01000025">
    <property type="protein sequence ID" value="SLM14197.1"/>
    <property type="molecule type" value="Genomic_DNA"/>
</dbReference>
<dbReference type="FunFam" id="2.30.30.30:FF:000001">
    <property type="entry name" value="50S ribosomal protein L2"/>
    <property type="match status" value="1"/>
</dbReference>
<dbReference type="InterPro" id="IPR012340">
    <property type="entry name" value="NA-bd_OB-fold"/>
</dbReference>
<evidence type="ECO:0000259" key="7">
    <source>
        <dbReference type="SMART" id="SM01382"/>
    </source>
</evidence>
<protein>
    <recommendedName>
        <fullName evidence="4 5">Large ribosomal subunit protein uL2</fullName>
    </recommendedName>
</protein>
<dbReference type="GO" id="GO:0002181">
    <property type="term" value="P:cytoplasmic translation"/>
    <property type="evidence" value="ECO:0007669"/>
    <property type="project" value="TreeGrafter"/>
</dbReference>
<dbReference type="NCBIfam" id="TIGR01171">
    <property type="entry name" value="rplB_bact"/>
    <property type="match status" value="1"/>
</dbReference>
<keyword evidence="2 5" id="KW-0689">Ribosomal protein</keyword>